<sequence>MTEKRRTKSKGWGCLSTLFLALLINVFIIAGGYFYINQQLKNASHPIVETSLDSVVESGNESMELILNRTIVNRLFSEMLASMNDNNLGLSINWVDDHISATAQINQNGFQVPADILADVTISNENYLVIEIDSIHVAGIPLPVDSAYEAFASQINLPSGATFSATQPQIILNINQFEGVDPAYTIIPKSVDLANDALVVEIQYDATTHPIIYFN</sequence>
<protein>
    <submittedName>
        <fullName evidence="2">DUF2140 family protein</fullName>
    </submittedName>
</protein>
<keyword evidence="1" id="KW-0472">Membrane</keyword>
<feature type="transmembrane region" description="Helical" evidence="1">
    <location>
        <begin position="12"/>
        <end position="36"/>
    </location>
</feature>
<proteinExistence type="predicted"/>
<dbReference type="RefSeq" id="WP_313793924.1">
    <property type="nucleotide sequence ID" value="NZ_CP102453.1"/>
</dbReference>
<dbReference type="Pfam" id="PF09911">
    <property type="entry name" value="DUF2140"/>
    <property type="match status" value="1"/>
</dbReference>
<keyword evidence="1" id="KW-1133">Transmembrane helix</keyword>
<gene>
    <name evidence="2" type="ORF">NRE15_01875</name>
</gene>
<evidence type="ECO:0000256" key="1">
    <source>
        <dbReference type="SAM" id="Phobius"/>
    </source>
</evidence>
<name>A0ABY5P6Q6_9LACT</name>
<dbReference type="EMBL" id="CP102453">
    <property type="protein sequence ID" value="UUX34421.1"/>
    <property type="molecule type" value="Genomic_DNA"/>
</dbReference>
<dbReference type="Proteomes" id="UP001315967">
    <property type="component" value="Chromosome"/>
</dbReference>
<reference evidence="2 3" key="1">
    <citation type="submission" date="2022-08" db="EMBL/GenBank/DDBJ databases">
        <title>Aerococcaceae sp. nov isolated from spoiled eye mask.</title>
        <authorList>
            <person name="Zhou G."/>
            <person name="Xie X.-B."/>
            <person name="Shi Q.-S."/>
            <person name="Wang Y.-S."/>
            <person name="Wen X."/>
            <person name="Peng H."/>
            <person name="Yang X.-J."/>
            <person name="Tao H.-B."/>
            <person name="Huang X.-M."/>
        </authorList>
    </citation>
    <scope>NUCLEOTIDE SEQUENCE [LARGE SCALE GENOMIC DNA]</scope>
    <source>
        <strain evidence="3">DM20194951</strain>
    </source>
</reference>
<accession>A0ABY5P6Q6</accession>
<keyword evidence="3" id="KW-1185">Reference proteome</keyword>
<dbReference type="InterPro" id="IPR018672">
    <property type="entry name" value="DUF2140"/>
</dbReference>
<evidence type="ECO:0000313" key="3">
    <source>
        <dbReference type="Proteomes" id="UP001315967"/>
    </source>
</evidence>
<organism evidence="2 3">
    <name type="scientific">Fundicoccus culcitae</name>
    <dbReference type="NCBI Taxonomy" id="2969821"/>
    <lineage>
        <taxon>Bacteria</taxon>
        <taxon>Bacillati</taxon>
        <taxon>Bacillota</taxon>
        <taxon>Bacilli</taxon>
        <taxon>Lactobacillales</taxon>
        <taxon>Aerococcaceae</taxon>
        <taxon>Fundicoccus</taxon>
    </lineage>
</organism>
<keyword evidence="1" id="KW-0812">Transmembrane</keyword>
<evidence type="ECO:0000313" key="2">
    <source>
        <dbReference type="EMBL" id="UUX34421.1"/>
    </source>
</evidence>